<keyword evidence="4" id="KW-0812">Transmembrane</keyword>
<dbReference type="CDD" id="cd00082">
    <property type="entry name" value="HisKA"/>
    <property type="match status" value="1"/>
</dbReference>
<dbReference type="InterPro" id="IPR013783">
    <property type="entry name" value="Ig-like_fold"/>
</dbReference>
<dbReference type="InterPro" id="IPR011110">
    <property type="entry name" value="Reg_prop"/>
</dbReference>
<keyword evidence="7" id="KW-1185">Reference proteome</keyword>
<evidence type="ECO:0000313" key="7">
    <source>
        <dbReference type="Proteomes" id="UP000032900"/>
    </source>
</evidence>
<evidence type="ECO:0000256" key="3">
    <source>
        <dbReference type="ARBA" id="ARBA00022553"/>
    </source>
</evidence>
<dbReference type="InterPro" id="IPR011123">
    <property type="entry name" value="Y_Y_Y"/>
</dbReference>
<dbReference type="InterPro" id="IPR003661">
    <property type="entry name" value="HisK_dim/P_dom"/>
</dbReference>
<dbReference type="Pfam" id="PF00512">
    <property type="entry name" value="HisKA"/>
    <property type="match status" value="1"/>
</dbReference>
<evidence type="ECO:0000256" key="1">
    <source>
        <dbReference type="ARBA" id="ARBA00000085"/>
    </source>
</evidence>
<dbReference type="AlphaFoldDB" id="A0A0E9LR13"/>
<dbReference type="PANTHER" id="PTHR43547">
    <property type="entry name" value="TWO-COMPONENT HISTIDINE KINASE"/>
    <property type="match status" value="1"/>
</dbReference>
<keyword evidence="4" id="KW-0472">Membrane</keyword>
<dbReference type="Proteomes" id="UP000032900">
    <property type="component" value="Unassembled WGS sequence"/>
</dbReference>
<dbReference type="Gene3D" id="2.130.10.10">
    <property type="entry name" value="YVTN repeat-like/Quinoprotein amine dehydrogenase"/>
    <property type="match status" value="4"/>
</dbReference>
<feature type="domain" description="Signal transduction histidine kinase dimerisation/phosphoacceptor" evidence="5">
    <location>
        <begin position="863"/>
        <end position="929"/>
    </location>
</feature>
<evidence type="ECO:0000313" key="6">
    <source>
        <dbReference type="EMBL" id="GAO27576.1"/>
    </source>
</evidence>
<dbReference type="RefSeq" id="WP_227626023.1">
    <property type="nucleotide sequence ID" value="NZ_BAZW01000074.1"/>
</dbReference>
<dbReference type="EMBL" id="BAZW01000074">
    <property type="protein sequence ID" value="GAO27576.1"/>
    <property type="molecule type" value="Genomic_DNA"/>
</dbReference>
<dbReference type="SUPFAM" id="SSF63829">
    <property type="entry name" value="Calcium-dependent phosphotriesterase"/>
    <property type="match status" value="3"/>
</dbReference>
<dbReference type="STRING" id="1236989.JCM15548_14409"/>
<comment type="catalytic activity">
    <reaction evidence="1">
        <text>ATP + protein L-histidine = ADP + protein N-phospho-L-histidine.</text>
        <dbReference type="EC" id="2.7.13.3"/>
    </reaction>
</comment>
<keyword evidence="3" id="KW-0597">Phosphoprotein</keyword>
<gene>
    <name evidence="6" type="ORF">JCM15548_14409</name>
</gene>
<keyword evidence="6" id="KW-0547">Nucleotide-binding</keyword>
<dbReference type="Pfam" id="PF07494">
    <property type="entry name" value="Reg_prop"/>
    <property type="match status" value="7"/>
</dbReference>
<dbReference type="SMART" id="SM00388">
    <property type="entry name" value="HisKA"/>
    <property type="match status" value="1"/>
</dbReference>
<keyword evidence="6" id="KW-0808">Transferase</keyword>
<dbReference type="FunFam" id="1.10.287.130:FF:000045">
    <property type="entry name" value="Two-component system sensor histidine kinase/response regulator"/>
    <property type="match status" value="1"/>
</dbReference>
<keyword evidence="6" id="KW-0418">Kinase</keyword>
<keyword evidence="4" id="KW-1133">Transmembrane helix</keyword>
<dbReference type="SUPFAM" id="SSF47384">
    <property type="entry name" value="Homodimeric domain of signal transducing histidine kinase"/>
    <property type="match status" value="1"/>
</dbReference>
<keyword evidence="6" id="KW-0067">ATP-binding</keyword>
<protein>
    <recommendedName>
        <fullName evidence="2">histidine kinase</fullName>
        <ecNumber evidence="2">2.7.13.3</ecNumber>
    </recommendedName>
</protein>
<dbReference type="InterPro" id="IPR036097">
    <property type="entry name" value="HisK_dim/P_sf"/>
</dbReference>
<dbReference type="Gene3D" id="1.10.287.130">
    <property type="match status" value="1"/>
</dbReference>
<sequence length="1002" mass="113622">MRKVVSISVFILLVIQGALSQKILDFDSYTIEDGFSSSKANVIIQDRKGFIWVGTWNGLTRFDGYECVVYKSGIGDTENTISNREVTSLLEDHQGNIWIGTSYGLNKLNPATGEIIEFPFESRILSLYEDSRKKIWVGTWSDGLFKLDPETGETESFLGNDVISDLIEDDNKEFWVATYQGLVNLNRDSRTFVRYQTNGENPQLGVSNNTVTQLVKADNGVLWIGTWGGGISRMETHLDKDRLRFTHYSMHDGPNSMASDVAYRLHYDQFDNLWIGTWNDGVSLLEASEQNKDPLEAQFFSFKSDISDPYSISGNNITALYVDQTGVLWVGSSQIDRSAIVKTGIKRYSTSSYSNGLAMQSSVRSFGGDADRNLWVGTVSEMLHYRKSETGGYNLVGEIPNAGYNYRGVTFQSNSVLSVLNTPKGLLVGTDDAGLLFYRQSDLDRNITNRYEFYNSLTPQALPGNKVNALIPSKKYPQTVWLGTMQNGFSMVTIGENGLSFKSYSTYGSGLSDNNVRDIVEDENGIVWIATQRGLNRFDPVSEEFSTFLYSRVNDKTINDNIINCLHIDKTGTLWIGTNTGLNKKVESELASGEMSVSFMRYPDLAFISGELIMNILEDDSTHLFLGFYEGLVKFDYETETIVDDYMMREYQRIGMERNASFKDVDGKLFMGGTHGFISFYPEDLDIGTTPPLVTFTDLLISNTSISKLRRKNGHGEGLKTVPYSDTVTLSHKDKILTFVFSAMDFKSPERNTYSYKLEGFDTEWNHVGQRNSATYTNVPHGDYVLKVKATNSDGIESAQPSIRHITIHPPWWETPVAYAFYMVFLLGLLYFFKRYSIIRIKEKGQLMLERVEHEKEQELYELKVHFFTNITHEFRTPLTLILGPADESLGRDDLPVPVRKSLELIHRNTHRLLRLVNQLMEFRKVEKGKMELFLQKCDIVPLLIEMHDSFLPMAQAGKIKLILDYAPDEILAGWIGISLREFFTICFPMPLNTLIMKGSFQ</sequence>
<dbReference type="EC" id="2.7.13.3" evidence="2"/>
<dbReference type="GO" id="GO:0000155">
    <property type="term" value="F:phosphorelay sensor kinase activity"/>
    <property type="evidence" value="ECO:0007669"/>
    <property type="project" value="InterPro"/>
</dbReference>
<organism evidence="6 7">
    <name type="scientific">Geofilum rubicundum JCM 15548</name>
    <dbReference type="NCBI Taxonomy" id="1236989"/>
    <lineage>
        <taxon>Bacteria</taxon>
        <taxon>Pseudomonadati</taxon>
        <taxon>Bacteroidota</taxon>
        <taxon>Bacteroidia</taxon>
        <taxon>Marinilabiliales</taxon>
        <taxon>Marinilabiliaceae</taxon>
        <taxon>Geofilum</taxon>
    </lineage>
</organism>
<evidence type="ECO:0000256" key="4">
    <source>
        <dbReference type="SAM" id="Phobius"/>
    </source>
</evidence>
<dbReference type="Gene3D" id="2.60.40.10">
    <property type="entry name" value="Immunoglobulins"/>
    <property type="match status" value="1"/>
</dbReference>
<dbReference type="GO" id="GO:0005524">
    <property type="term" value="F:ATP binding"/>
    <property type="evidence" value="ECO:0007669"/>
    <property type="project" value="UniProtKB-KW"/>
</dbReference>
<accession>A0A0E9LR13</accession>
<evidence type="ECO:0000256" key="2">
    <source>
        <dbReference type="ARBA" id="ARBA00012438"/>
    </source>
</evidence>
<name>A0A0E9LR13_9BACT</name>
<dbReference type="Pfam" id="PF07495">
    <property type="entry name" value="Y_Y_Y"/>
    <property type="match status" value="1"/>
</dbReference>
<proteinExistence type="predicted"/>
<evidence type="ECO:0000259" key="5">
    <source>
        <dbReference type="SMART" id="SM00388"/>
    </source>
</evidence>
<comment type="caution">
    <text evidence="6">The sequence shown here is derived from an EMBL/GenBank/DDBJ whole genome shotgun (WGS) entry which is preliminary data.</text>
</comment>
<dbReference type="PANTHER" id="PTHR43547:SF2">
    <property type="entry name" value="HYBRID SIGNAL TRANSDUCTION HISTIDINE KINASE C"/>
    <property type="match status" value="1"/>
</dbReference>
<dbReference type="InterPro" id="IPR015943">
    <property type="entry name" value="WD40/YVTN_repeat-like_dom_sf"/>
</dbReference>
<reference evidence="6 7" key="1">
    <citation type="journal article" date="2015" name="Microbes Environ.">
        <title>Distribution and evolution of nitrogen fixation genes in the phylum bacteroidetes.</title>
        <authorList>
            <person name="Inoue J."/>
            <person name="Oshima K."/>
            <person name="Suda W."/>
            <person name="Sakamoto M."/>
            <person name="Iino T."/>
            <person name="Noda S."/>
            <person name="Hongoh Y."/>
            <person name="Hattori M."/>
            <person name="Ohkuma M."/>
        </authorList>
    </citation>
    <scope>NUCLEOTIDE SEQUENCE [LARGE SCALE GENOMIC DNA]</scope>
    <source>
        <strain evidence="6">JCM 15548</strain>
    </source>
</reference>
<feature type="transmembrane region" description="Helical" evidence="4">
    <location>
        <begin position="812"/>
        <end position="833"/>
    </location>
</feature>